<proteinExistence type="predicted"/>
<evidence type="ECO:0000256" key="2">
    <source>
        <dbReference type="SAM" id="Phobius"/>
    </source>
</evidence>
<keyword evidence="4" id="KW-1185">Reference proteome</keyword>
<keyword evidence="2" id="KW-1133">Transmembrane helix</keyword>
<evidence type="ECO:0000256" key="1">
    <source>
        <dbReference type="SAM" id="MobiDB-lite"/>
    </source>
</evidence>
<feature type="compositionally biased region" description="Basic residues" evidence="1">
    <location>
        <begin position="1"/>
        <end position="11"/>
    </location>
</feature>
<reference evidence="4" key="1">
    <citation type="submission" date="2016-10" db="EMBL/GenBank/DDBJ databases">
        <authorList>
            <person name="Varghese N."/>
            <person name="Submissions S."/>
        </authorList>
    </citation>
    <scope>NUCLEOTIDE SEQUENCE [LARGE SCALE GENOMIC DNA]</scope>
    <source>
        <strain evidence="4">DSM 17465</strain>
    </source>
</reference>
<gene>
    <name evidence="3" type="ORF">SAMN05444141_102662</name>
</gene>
<dbReference type="Proteomes" id="UP000183371">
    <property type="component" value="Unassembled WGS sequence"/>
</dbReference>
<organism evidence="3 4">
    <name type="scientific">Pseudovibrio denitrificans</name>
    <dbReference type="NCBI Taxonomy" id="258256"/>
    <lineage>
        <taxon>Bacteria</taxon>
        <taxon>Pseudomonadati</taxon>
        <taxon>Pseudomonadota</taxon>
        <taxon>Alphaproteobacteria</taxon>
        <taxon>Hyphomicrobiales</taxon>
        <taxon>Stappiaceae</taxon>
        <taxon>Pseudovibrio</taxon>
    </lineage>
</organism>
<evidence type="ECO:0000313" key="4">
    <source>
        <dbReference type="Proteomes" id="UP000183371"/>
    </source>
</evidence>
<dbReference type="AlphaFoldDB" id="A0A1I6ZWF2"/>
<feature type="region of interest" description="Disordered" evidence="1">
    <location>
        <begin position="1"/>
        <end position="35"/>
    </location>
</feature>
<sequence>MHPDPRRRHRSACVYPHPDPTGLNGPPPRGPTESSEFLATARLRTVDQLKKDLPWLQSRGFSLRTGSGDTSGTPQGHQVSPIMASKVSELDSGDTRDTRLEALTHAPTHINILVSLVSLVELLSNYMILFIYFGDTKRDTFGTPIISGISEANKIFGFIEGIRGK</sequence>
<keyword evidence="2" id="KW-0812">Transmembrane</keyword>
<name>A0A1I6ZWF2_9HYPH</name>
<protein>
    <submittedName>
        <fullName evidence="3">Uncharacterized protein</fullName>
    </submittedName>
</protein>
<evidence type="ECO:0000313" key="3">
    <source>
        <dbReference type="EMBL" id="SFT67030.1"/>
    </source>
</evidence>
<keyword evidence="2" id="KW-0472">Membrane</keyword>
<accession>A0A1I6ZWF2</accession>
<dbReference type="EMBL" id="FPBD01000002">
    <property type="protein sequence ID" value="SFT67030.1"/>
    <property type="molecule type" value="Genomic_DNA"/>
</dbReference>
<feature type="transmembrane region" description="Helical" evidence="2">
    <location>
        <begin position="112"/>
        <end position="133"/>
    </location>
</feature>